<evidence type="ECO:0000313" key="8">
    <source>
        <dbReference type="Proteomes" id="UP000637239"/>
    </source>
</evidence>
<evidence type="ECO:0000256" key="5">
    <source>
        <dbReference type="ARBA" id="ARBA00023242"/>
    </source>
</evidence>
<dbReference type="AlphaFoldDB" id="A0A7R7ZNQ4"/>
<keyword evidence="3" id="KW-0238">DNA-binding</keyword>
<evidence type="ECO:0000256" key="1">
    <source>
        <dbReference type="ARBA" id="ARBA00004123"/>
    </source>
</evidence>
<dbReference type="GO" id="GO:0045944">
    <property type="term" value="P:positive regulation of transcription by RNA polymerase II"/>
    <property type="evidence" value="ECO:0007669"/>
    <property type="project" value="TreeGrafter"/>
</dbReference>
<dbReference type="GO" id="GO:0005634">
    <property type="term" value="C:nucleus"/>
    <property type="evidence" value="ECO:0007669"/>
    <property type="project" value="UniProtKB-SubCell"/>
</dbReference>
<dbReference type="InterPro" id="IPR051711">
    <property type="entry name" value="Stress_Response_Reg"/>
</dbReference>
<proteinExistence type="predicted"/>
<keyword evidence="5" id="KW-0539">Nucleus</keyword>
<dbReference type="PANTHER" id="PTHR47540:SF6">
    <property type="entry name" value="ZN(II)2CYS6 TRANSCRIPTION FACTOR (EUROFUNG)"/>
    <property type="match status" value="1"/>
</dbReference>
<keyword evidence="8" id="KW-1185">Reference proteome</keyword>
<comment type="subcellular location">
    <subcellularLocation>
        <location evidence="1">Nucleus</location>
    </subcellularLocation>
</comment>
<dbReference type="Pfam" id="PF04082">
    <property type="entry name" value="Fungal_trans"/>
    <property type="match status" value="1"/>
</dbReference>
<name>A0A7R7ZNQ4_ASPCH</name>
<sequence>MRMALVEGWHRALPVEQLGEKMVERCKNIWWTIYILDSRFSSLIGTPNSVNDEDVTAMLWDLRNCSQEAAALTLHVKISQVVTRVLNTVYSVDGKLGGVFLRKMRSVLHEMTDLSRELENVFAHRFQNSVDAISGVTTRLTLSCHLCIIVTVRPLILSLLWERLSCYENGDSLRPLSAPVRTLVQSCVDSAIKSLRLLTALRNQNLLETFLPFDLESLFSAAWILSMILAILPDTLPDHSYRDTYFSLLDDMIERGNRVAQFRKSEIELLEELAQPLLVPSTPVSHPVDEEPEPLITPRSETVPGFNDLDVQPVIATPSLTATGIPDVNEDDLTLDWRDFGASLNQMLSATDELDANWVDMDRGLGMDLWLWDN</sequence>
<evidence type="ECO:0000256" key="3">
    <source>
        <dbReference type="ARBA" id="ARBA00023125"/>
    </source>
</evidence>
<dbReference type="InterPro" id="IPR007219">
    <property type="entry name" value="XnlR_reg_dom"/>
</dbReference>
<dbReference type="CDD" id="cd12148">
    <property type="entry name" value="fungal_TF_MHR"/>
    <property type="match status" value="1"/>
</dbReference>
<dbReference type="KEGG" id="ache:ACHE_40365S"/>
<dbReference type="Proteomes" id="UP000637239">
    <property type="component" value="Chromosome 4"/>
</dbReference>
<reference evidence="7" key="2">
    <citation type="submission" date="2021-02" db="EMBL/GenBank/DDBJ databases">
        <title>Aspergillus chevalieri M1 genome sequence.</title>
        <authorList>
            <person name="Kadooka C."/>
            <person name="Mori K."/>
            <person name="Futagami T."/>
        </authorList>
    </citation>
    <scope>NUCLEOTIDE SEQUENCE</scope>
    <source>
        <strain evidence="7">M1</strain>
    </source>
</reference>
<dbReference type="PANTHER" id="PTHR47540">
    <property type="entry name" value="THIAMINE REPRESSIBLE GENES REGULATORY PROTEIN THI5"/>
    <property type="match status" value="1"/>
</dbReference>
<gene>
    <name evidence="7" type="ORF">ACHE_40365S</name>
</gene>
<dbReference type="GeneID" id="66982160"/>
<accession>A0A7R7ZNQ4</accession>
<evidence type="ECO:0000259" key="6">
    <source>
        <dbReference type="Pfam" id="PF04082"/>
    </source>
</evidence>
<organism evidence="7 8">
    <name type="scientific">Aspergillus chevalieri</name>
    <name type="common">Eurotium chevalieri</name>
    <dbReference type="NCBI Taxonomy" id="182096"/>
    <lineage>
        <taxon>Eukaryota</taxon>
        <taxon>Fungi</taxon>
        <taxon>Dikarya</taxon>
        <taxon>Ascomycota</taxon>
        <taxon>Pezizomycotina</taxon>
        <taxon>Eurotiomycetes</taxon>
        <taxon>Eurotiomycetidae</taxon>
        <taxon>Eurotiales</taxon>
        <taxon>Aspergillaceae</taxon>
        <taxon>Aspergillus</taxon>
        <taxon>Aspergillus subgen. Aspergillus</taxon>
    </lineage>
</organism>
<evidence type="ECO:0000313" key="7">
    <source>
        <dbReference type="EMBL" id="BCR87801.1"/>
    </source>
</evidence>
<dbReference type="RefSeq" id="XP_043136323.1">
    <property type="nucleotide sequence ID" value="XM_043278556.1"/>
</dbReference>
<feature type="domain" description="Xylanolytic transcriptional activator regulatory" evidence="6">
    <location>
        <begin position="1"/>
        <end position="65"/>
    </location>
</feature>
<protein>
    <recommendedName>
        <fullName evidence="6">Xylanolytic transcriptional activator regulatory domain-containing protein</fullName>
    </recommendedName>
</protein>
<keyword evidence="4" id="KW-0804">Transcription</keyword>
<reference evidence="7" key="1">
    <citation type="submission" date="2021-01" db="EMBL/GenBank/DDBJ databases">
        <authorList>
            <consortium name="Aspergillus chevalieri M1 genome sequencing consortium"/>
            <person name="Kazuki M."/>
            <person name="Futagami T."/>
        </authorList>
    </citation>
    <scope>NUCLEOTIDE SEQUENCE</scope>
    <source>
        <strain evidence="7">M1</strain>
    </source>
</reference>
<evidence type="ECO:0000256" key="2">
    <source>
        <dbReference type="ARBA" id="ARBA00023015"/>
    </source>
</evidence>
<dbReference type="GO" id="GO:0043565">
    <property type="term" value="F:sequence-specific DNA binding"/>
    <property type="evidence" value="ECO:0007669"/>
    <property type="project" value="TreeGrafter"/>
</dbReference>
<dbReference type="EMBL" id="AP024419">
    <property type="protein sequence ID" value="BCR87801.1"/>
    <property type="molecule type" value="Genomic_DNA"/>
</dbReference>
<dbReference type="GO" id="GO:0006351">
    <property type="term" value="P:DNA-templated transcription"/>
    <property type="evidence" value="ECO:0007669"/>
    <property type="project" value="InterPro"/>
</dbReference>
<evidence type="ECO:0000256" key="4">
    <source>
        <dbReference type="ARBA" id="ARBA00023163"/>
    </source>
</evidence>
<dbReference type="GO" id="GO:0008270">
    <property type="term" value="F:zinc ion binding"/>
    <property type="evidence" value="ECO:0007669"/>
    <property type="project" value="InterPro"/>
</dbReference>
<keyword evidence="2" id="KW-0805">Transcription regulation</keyword>